<dbReference type="PIRSF" id="PIRSF036406">
    <property type="entry name" value="Hept_kin"/>
    <property type="match status" value="1"/>
</dbReference>
<sequence length="332" mass="37001">MMIMSRTPFRISFFGGGTDYPEHFRREGQRGAVVGMAIDKYLYISALRLTEIQSYRYRVSYSRLEKVSDPSEIEHNVVRECLRHYRIDEPLDINIMSDIPASTGLGSSSAFTVALLNLLARLRSERVTKMELAKRAIFVERDLLNERVGVQDQLHAAFGGINRFDFDRKNIRITPVSMTGAVQQHFVDSLMLIYSGVTRHASATLDEQIGNTRAGKVDRQMDALLDLVDQSVAVMEMEDPHAMVAEFGRMMDEGWRIKRSLSSKITLPHIDELYDRAMANGALGGKLCGAGGGGFLLMVVPPDRRAQVAEAVSPAKIIDIGLDTQGAILLYS</sequence>
<dbReference type="Pfam" id="PF08544">
    <property type="entry name" value="GHMP_kinases_C"/>
    <property type="match status" value="1"/>
</dbReference>
<dbReference type="OrthoDB" id="9812992at2"/>
<keyword evidence="1" id="KW-0808">Transferase</keyword>
<dbReference type="GO" id="GO:0004335">
    <property type="term" value="F:galactokinase activity"/>
    <property type="evidence" value="ECO:0007669"/>
    <property type="project" value="TreeGrafter"/>
</dbReference>
<keyword evidence="7" id="KW-0614">Plasmid</keyword>
<dbReference type="SUPFAM" id="SSF54211">
    <property type="entry name" value="Ribosomal protein S5 domain 2-like"/>
    <property type="match status" value="1"/>
</dbReference>
<dbReference type="GO" id="GO:0006012">
    <property type="term" value="P:galactose metabolic process"/>
    <property type="evidence" value="ECO:0007669"/>
    <property type="project" value="TreeGrafter"/>
</dbReference>
<dbReference type="GO" id="GO:0005829">
    <property type="term" value="C:cytosol"/>
    <property type="evidence" value="ECO:0007669"/>
    <property type="project" value="TreeGrafter"/>
</dbReference>
<keyword evidence="4" id="KW-0067">ATP-binding</keyword>
<dbReference type="KEGG" id="ahu:A6A40_23680"/>
<evidence type="ECO:0000313" key="7">
    <source>
        <dbReference type="EMBL" id="AWB08050.1"/>
    </source>
</evidence>
<evidence type="ECO:0000259" key="6">
    <source>
        <dbReference type="Pfam" id="PF08544"/>
    </source>
</evidence>
<feature type="domain" description="GHMP kinase C-terminal" evidence="6">
    <location>
        <begin position="245"/>
        <end position="312"/>
    </location>
</feature>
<dbReference type="InterPro" id="IPR014606">
    <property type="entry name" value="Heptose_7-P_kinase"/>
</dbReference>
<dbReference type="InterPro" id="IPR001174">
    <property type="entry name" value="HddA/FKP"/>
</dbReference>
<evidence type="ECO:0000313" key="8">
    <source>
        <dbReference type="Proteomes" id="UP000077405"/>
    </source>
</evidence>
<evidence type="ECO:0000256" key="3">
    <source>
        <dbReference type="ARBA" id="ARBA00022777"/>
    </source>
</evidence>
<evidence type="ECO:0000256" key="2">
    <source>
        <dbReference type="ARBA" id="ARBA00022741"/>
    </source>
</evidence>
<keyword evidence="2" id="KW-0547">Nucleotide-binding</keyword>
<organism evidence="7 8">
    <name type="scientific">Azospirillum humicireducens</name>
    <dbReference type="NCBI Taxonomy" id="1226968"/>
    <lineage>
        <taxon>Bacteria</taxon>
        <taxon>Pseudomonadati</taxon>
        <taxon>Pseudomonadota</taxon>
        <taxon>Alphaproteobacteria</taxon>
        <taxon>Rhodospirillales</taxon>
        <taxon>Azospirillaceae</taxon>
        <taxon>Azospirillum</taxon>
    </lineage>
</organism>
<dbReference type="PROSITE" id="PS00627">
    <property type="entry name" value="GHMP_KINASES_ATP"/>
    <property type="match status" value="1"/>
</dbReference>
<dbReference type="InterPro" id="IPR006204">
    <property type="entry name" value="GHMP_kinase_N_dom"/>
</dbReference>
<accession>A0A2R4VUC7</accession>
<dbReference type="Pfam" id="PF00288">
    <property type="entry name" value="GHMP_kinases_N"/>
    <property type="match status" value="1"/>
</dbReference>
<evidence type="ECO:0000256" key="1">
    <source>
        <dbReference type="ARBA" id="ARBA00022679"/>
    </source>
</evidence>
<keyword evidence="3 7" id="KW-0418">Kinase</keyword>
<dbReference type="InterPro" id="IPR020568">
    <property type="entry name" value="Ribosomal_Su5_D2-typ_SF"/>
</dbReference>
<reference evidence="7 8" key="1">
    <citation type="submission" date="2018-04" db="EMBL/GenBank/DDBJ databases">
        <title>Complete genome sequence of the nitrogen-fixing bacterium Azospirillum humicireducens type strain SgZ-5.</title>
        <authorList>
            <person name="Yu Z."/>
        </authorList>
    </citation>
    <scope>NUCLEOTIDE SEQUENCE [LARGE SCALE GENOMIC DNA]</scope>
    <source>
        <strain evidence="7 8">SgZ-5</strain>
        <plasmid evidence="7 8">pYZ4</plasmid>
    </source>
</reference>
<dbReference type="Proteomes" id="UP000077405">
    <property type="component" value="Plasmid pYZ4"/>
</dbReference>
<name>A0A2R4VUC7_9PROT</name>
<evidence type="ECO:0000256" key="4">
    <source>
        <dbReference type="ARBA" id="ARBA00022840"/>
    </source>
</evidence>
<gene>
    <name evidence="7" type="ORF">A6A40_23680</name>
</gene>
<evidence type="ECO:0000259" key="5">
    <source>
        <dbReference type="Pfam" id="PF00288"/>
    </source>
</evidence>
<dbReference type="SUPFAM" id="SSF55060">
    <property type="entry name" value="GHMP Kinase, C-terminal domain"/>
    <property type="match status" value="1"/>
</dbReference>
<dbReference type="InterPro" id="IPR013750">
    <property type="entry name" value="GHMP_kinase_C_dom"/>
</dbReference>
<dbReference type="PANTHER" id="PTHR10457">
    <property type="entry name" value="MEVALONATE KINASE/GALACTOKINASE"/>
    <property type="match status" value="1"/>
</dbReference>
<dbReference type="AlphaFoldDB" id="A0A2R4VUC7"/>
<dbReference type="EMBL" id="CP028905">
    <property type="protein sequence ID" value="AWB08050.1"/>
    <property type="molecule type" value="Genomic_DNA"/>
</dbReference>
<dbReference type="PRINTS" id="PR00960">
    <property type="entry name" value="LMBPPROTEIN"/>
</dbReference>
<proteinExistence type="predicted"/>
<feature type="domain" description="GHMP kinase N-terminal" evidence="5">
    <location>
        <begin position="78"/>
        <end position="160"/>
    </location>
</feature>
<dbReference type="Gene3D" id="3.30.230.120">
    <property type="match status" value="1"/>
</dbReference>
<protein>
    <submittedName>
        <fullName evidence="7">GHMP kinase</fullName>
    </submittedName>
</protein>
<dbReference type="InterPro" id="IPR006203">
    <property type="entry name" value="GHMP_knse_ATP-bd_CS"/>
</dbReference>
<dbReference type="RefSeq" id="WP_108548325.1">
    <property type="nucleotide sequence ID" value="NZ_CP028905.1"/>
</dbReference>
<geneLocation type="plasmid" evidence="7 8">
    <name>pYZ4</name>
</geneLocation>
<keyword evidence="8" id="KW-1185">Reference proteome</keyword>
<dbReference type="GO" id="GO:0005524">
    <property type="term" value="F:ATP binding"/>
    <property type="evidence" value="ECO:0007669"/>
    <property type="project" value="UniProtKB-KW"/>
</dbReference>
<dbReference type="PANTHER" id="PTHR10457:SF29">
    <property type="entry name" value="LMBP PROTEIN"/>
    <property type="match status" value="1"/>
</dbReference>
<dbReference type="InterPro" id="IPR036554">
    <property type="entry name" value="GHMP_kinase_C_sf"/>
</dbReference>